<dbReference type="InterPro" id="IPR043129">
    <property type="entry name" value="ATPase_NBD"/>
</dbReference>
<dbReference type="Proteomes" id="UP001152795">
    <property type="component" value="Unassembled WGS sequence"/>
</dbReference>
<reference evidence="4" key="1">
    <citation type="submission" date="2020-04" db="EMBL/GenBank/DDBJ databases">
        <authorList>
            <person name="Alioto T."/>
            <person name="Alioto T."/>
            <person name="Gomez Garrido J."/>
        </authorList>
    </citation>
    <scope>NUCLEOTIDE SEQUENCE</scope>
    <source>
        <strain evidence="4">A484AB</strain>
    </source>
</reference>
<keyword evidence="4" id="KW-0808">Transferase</keyword>
<dbReference type="GO" id="GO:0004594">
    <property type="term" value="F:pantothenate kinase activity"/>
    <property type="evidence" value="ECO:0007669"/>
    <property type="project" value="TreeGrafter"/>
</dbReference>
<keyword evidence="4" id="KW-0418">Kinase</keyword>
<dbReference type="GO" id="GO:0005829">
    <property type="term" value="C:cytosol"/>
    <property type="evidence" value="ECO:0007669"/>
    <property type="project" value="TreeGrafter"/>
</dbReference>
<proteinExistence type="predicted"/>
<dbReference type="Pfam" id="PF03630">
    <property type="entry name" value="Fumble"/>
    <property type="match status" value="1"/>
</dbReference>
<evidence type="ECO:0000256" key="1">
    <source>
        <dbReference type="ARBA" id="ARBA00022741"/>
    </source>
</evidence>
<dbReference type="GO" id="GO:0005634">
    <property type="term" value="C:nucleus"/>
    <property type="evidence" value="ECO:0007669"/>
    <property type="project" value="TreeGrafter"/>
</dbReference>
<feature type="non-terminal residue" evidence="4">
    <location>
        <position position="108"/>
    </location>
</feature>
<comment type="caution">
    <text evidence="4">The sequence shown here is derived from an EMBL/GenBank/DDBJ whole genome shotgun (WGS) entry which is preliminary data.</text>
</comment>
<dbReference type="AlphaFoldDB" id="A0A6S7JW75"/>
<evidence type="ECO:0000256" key="3">
    <source>
        <dbReference type="ARBA" id="ARBA00022993"/>
    </source>
</evidence>
<dbReference type="PANTHER" id="PTHR12280:SF20">
    <property type="entry name" value="4'-PHOSPHOPANTETHEINE PHOSPHATASE"/>
    <property type="match status" value="1"/>
</dbReference>
<sequence length="108" mass="12084">GSLTKVAYVSAFSRKRPKPQTCATPDSTDETQKLRASSFPLYEVKEEEDSGERLHFVKFETKFIETCLDFIQQNLSSEPGSTDKNRALKVTGGGAFKYKDEITKKLGV</sequence>
<dbReference type="PANTHER" id="PTHR12280">
    <property type="entry name" value="PANTOTHENATE KINASE"/>
    <property type="match status" value="1"/>
</dbReference>
<gene>
    <name evidence="4" type="ORF">PACLA_8A074699</name>
</gene>
<dbReference type="Gene3D" id="3.30.420.510">
    <property type="match status" value="1"/>
</dbReference>
<name>A0A6S7JW75_PARCT</name>
<evidence type="ECO:0000256" key="2">
    <source>
        <dbReference type="ARBA" id="ARBA00022840"/>
    </source>
</evidence>
<dbReference type="GO" id="GO:0015937">
    <property type="term" value="P:coenzyme A biosynthetic process"/>
    <property type="evidence" value="ECO:0007669"/>
    <property type="project" value="UniProtKB-KW"/>
</dbReference>
<dbReference type="InterPro" id="IPR004567">
    <property type="entry name" value="Type_II_PanK"/>
</dbReference>
<evidence type="ECO:0000313" key="4">
    <source>
        <dbReference type="EMBL" id="CAB4020341.1"/>
    </source>
</evidence>
<keyword evidence="2" id="KW-0067">ATP-binding</keyword>
<feature type="non-terminal residue" evidence="4">
    <location>
        <position position="1"/>
    </location>
</feature>
<dbReference type="SUPFAM" id="SSF53067">
    <property type="entry name" value="Actin-like ATPase domain"/>
    <property type="match status" value="1"/>
</dbReference>
<accession>A0A6S7JW75</accession>
<dbReference type="OrthoDB" id="6018540at2759"/>
<organism evidence="4 5">
    <name type="scientific">Paramuricea clavata</name>
    <name type="common">Red gorgonian</name>
    <name type="synonym">Violescent sea-whip</name>
    <dbReference type="NCBI Taxonomy" id="317549"/>
    <lineage>
        <taxon>Eukaryota</taxon>
        <taxon>Metazoa</taxon>
        <taxon>Cnidaria</taxon>
        <taxon>Anthozoa</taxon>
        <taxon>Octocorallia</taxon>
        <taxon>Malacalcyonacea</taxon>
        <taxon>Plexauridae</taxon>
        <taxon>Paramuricea</taxon>
    </lineage>
</organism>
<evidence type="ECO:0000313" key="5">
    <source>
        <dbReference type="Proteomes" id="UP001152795"/>
    </source>
</evidence>
<dbReference type="EMBL" id="CACRXK020010910">
    <property type="protein sequence ID" value="CAB4020341.1"/>
    <property type="molecule type" value="Genomic_DNA"/>
</dbReference>
<dbReference type="GO" id="GO:0005524">
    <property type="term" value="F:ATP binding"/>
    <property type="evidence" value="ECO:0007669"/>
    <property type="project" value="UniProtKB-KW"/>
</dbReference>
<keyword evidence="1" id="KW-0547">Nucleotide-binding</keyword>
<keyword evidence="3" id="KW-0173">Coenzyme A biosynthesis</keyword>
<protein>
    <submittedName>
        <fullName evidence="4">Pantothenate kinase 4</fullName>
    </submittedName>
</protein>
<keyword evidence="5" id="KW-1185">Reference proteome</keyword>